<evidence type="ECO:0000313" key="2">
    <source>
        <dbReference type="EMBL" id="KAJ1124501.1"/>
    </source>
</evidence>
<protein>
    <submittedName>
        <fullName evidence="2">Uncharacterized protein</fullName>
    </submittedName>
</protein>
<evidence type="ECO:0000313" key="3">
    <source>
        <dbReference type="Proteomes" id="UP001066276"/>
    </source>
</evidence>
<gene>
    <name evidence="2" type="ORF">NDU88_002952</name>
</gene>
<feature type="region of interest" description="Disordered" evidence="1">
    <location>
        <begin position="1"/>
        <end position="39"/>
    </location>
</feature>
<dbReference type="Proteomes" id="UP001066276">
    <property type="component" value="Chromosome 7"/>
</dbReference>
<dbReference type="AlphaFoldDB" id="A0AAV7P8G0"/>
<reference evidence="2" key="1">
    <citation type="journal article" date="2022" name="bioRxiv">
        <title>Sequencing and chromosome-scale assembly of the giantPleurodeles waltlgenome.</title>
        <authorList>
            <person name="Brown T."/>
            <person name="Elewa A."/>
            <person name="Iarovenko S."/>
            <person name="Subramanian E."/>
            <person name="Araus A.J."/>
            <person name="Petzold A."/>
            <person name="Susuki M."/>
            <person name="Suzuki K.-i.T."/>
            <person name="Hayashi T."/>
            <person name="Toyoda A."/>
            <person name="Oliveira C."/>
            <person name="Osipova E."/>
            <person name="Leigh N.D."/>
            <person name="Simon A."/>
            <person name="Yun M.H."/>
        </authorList>
    </citation>
    <scope>NUCLEOTIDE SEQUENCE</scope>
    <source>
        <strain evidence="2">20211129_DDA</strain>
        <tissue evidence="2">Liver</tissue>
    </source>
</reference>
<comment type="caution">
    <text evidence="2">The sequence shown here is derived from an EMBL/GenBank/DDBJ whole genome shotgun (WGS) entry which is preliminary data.</text>
</comment>
<accession>A0AAV7P8G0</accession>
<name>A0AAV7P8G0_PLEWA</name>
<organism evidence="2 3">
    <name type="scientific">Pleurodeles waltl</name>
    <name type="common">Iberian ribbed newt</name>
    <dbReference type="NCBI Taxonomy" id="8319"/>
    <lineage>
        <taxon>Eukaryota</taxon>
        <taxon>Metazoa</taxon>
        <taxon>Chordata</taxon>
        <taxon>Craniata</taxon>
        <taxon>Vertebrata</taxon>
        <taxon>Euteleostomi</taxon>
        <taxon>Amphibia</taxon>
        <taxon>Batrachia</taxon>
        <taxon>Caudata</taxon>
        <taxon>Salamandroidea</taxon>
        <taxon>Salamandridae</taxon>
        <taxon>Pleurodelinae</taxon>
        <taxon>Pleurodeles</taxon>
    </lineage>
</organism>
<sequence length="152" mass="16089">MRARAGTSVPQKTKAVLHRTEDEVSMTAGPGTSVEGPHPKLLRIRGASQGPARTGRVTSVEVTVLRRNNKHPVSLTSGKKPCSLKLEALYTSSTNQALLGFRVAPSGIRETLPSVQQCGGCKHGQGLLLSEGHVPNPPGLPGCAVLFPQLRR</sequence>
<keyword evidence="3" id="KW-1185">Reference proteome</keyword>
<dbReference type="EMBL" id="JANPWB010000011">
    <property type="protein sequence ID" value="KAJ1124501.1"/>
    <property type="molecule type" value="Genomic_DNA"/>
</dbReference>
<evidence type="ECO:0000256" key="1">
    <source>
        <dbReference type="SAM" id="MobiDB-lite"/>
    </source>
</evidence>
<proteinExistence type="predicted"/>